<keyword evidence="1" id="KW-0472">Membrane</keyword>
<protein>
    <submittedName>
        <fullName evidence="2">Uncharacterized protein</fullName>
    </submittedName>
</protein>
<name>A0ABP7BLX3_9MICO</name>
<proteinExistence type="predicted"/>
<reference evidence="3" key="1">
    <citation type="journal article" date="2019" name="Int. J. Syst. Evol. Microbiol.">
        <title>The Global Catalogue of Microorganisms (GCM) 10K type strain sequencing project: providing services to taxonomists for standard genome sequencing and annotation.</title>
        <authorList>
            <consortium name="The Broad Institute Genomics Platform"/>
            <consortium name="The Broad Institute Genome Sequencing Center for Infectious Disease"/>
            <person name="Wu L."/>
            <person name="Ma J."/>
        </authorList>
    </citation>
    <scope>NUCLEOTIDE SEQUENCE [LARGE SCALE GENOMIC DNA]</scope>
    <source>
        <strain evidence="3">JCM 16546</strain>
    </source>
</reference>
<sequence>MSSPLADDRLRRRRRLIITLTATALVVLTLAGIGIYGLVARPDQTPAPTFTSTVPAPPVPSSIGQPTVEALAGLPETDDPEEYAEAVAHALFDWDTFTLYTPADHRGVLIDDADPSSTETPGLVTDLDGYFPTSETWRDLAEYRTRQSLVIDRVFVPEQWDEAVAAANGQIADGTIAYTIEGTRNREGVWYDDPVESRHEVAFTVFVACEPVFDRCHLLRLSQLDNPLR</sequence>
<evidence type="ECO:0000256" key="1">
    <source>
        <dbReference type="SAM" id="Phobius"/>
    </source>
</evidence>
<dbReference type="EMBL" id="BAAAYV010000016">
    <property type="protein sequence ID" value="GAA3664165.1"/>
    <property type="molecule type" value="Genomic_DNA"/>
</dbReference>
<feature type="transmembrane region" description="Helical" evidence="1">
    <location>
        <begin position="16"/>
        <end position="39"/>
    </location>
</feature>
<keyword evidence="3" id="KW-1185">Reference proteome</keyword>
<accession>A0ABP7BLX3</accession>
<gene>
    <name evidence="2" type="ORF">GCM10022202_27690</name>
</gene>
<dbReference type="Proteomes" id="UP001410795">
    <property type="component" value="Unassembled WGS sequence"/>
</dbReference>
<comment type="caution">
    <text evidence="2">The sequence shown here is derived from an EMBL/GenBank/DDBJ whole genome shotgun (WGS) entry which is preliminary data.</text>
</comment>
<keyword evidence="1" id="KW-1133">Transmembrane helix</keyword>
<evidence type="ECO:0000313" key="2">
    <source>
        <dbReference type="EMBL" id="GAA3664165.1"/>
    </source>
</evidence>
<dbReference type="RefSeq" id="WP_221857821.1">
    <property type="nucleotide sequence ID" value="NZ_BAAAYV010000016.1"/>
</dbReference>
<keyword evidence="1" id="KW-0812">Transmembrane</keyword>
<organism evidence="2 3">
    <name type="scientific">Microbacterium marinilacus</name>
    <dbReference type="NCBI Taxonomy" id="415209"/>
    <lineage>
        <taxon>Bacteria</taxon>
        <taxon>Bacillati</taxon>
        <taxon>Actinomycetota</taxon>
        <taxon>Actinomycetes</taxon>
        <taxon>Micrococcales</taxon>
        <taxon>Microbacteriaceae</taxon>
        <taxon>Microbacterium</taxon>
    </lineage>
</organism>
<evidence type="ECO:0000313" key="3">
    <source>
        <dbReference type="Proteomes" id="UP001410795"/>
    </source>
</evidence>